<protein>
    <submittedName>
        <fullName evidence="2">Cupin domain-containing protein</fullName>
    </submittedName>
</protein>
<evidence type="ECO:0000259" key="1">
    <source>
        <dbReference type="Pfam" id="PF12973"/>
    </source>
</evidence>
<keyword evidence="3" id="KW-1185">Reference proteome</keyword>
<name>A0ABV4I2R5_9ACTN</name>
<dbReference type="SUPFAM" id="SSF51182">
    <property type="entry name" value="RmlC-like cupins"/>
    <property type="match status" value="1"/>
</dbReference>
<sequence length="129" mass="13891">MSTTTAFATTVDDIAWERTNPDGTRSATLVGTREPGKTFTYAFFIPAGVWDRPHAHTADAHLVVARGELRLGYGDVFDRDTAVRHPTGSFLHVPAGAVHFDGAEQDTVLIGTAVGPWSTDHVDLGDSRD</sequence>
<accession>A0ABV4I2R5</accession>
<gene>
    <name evidence="2" type="ORF">AB2L28_12115</name>
</gene>
<feature type="domain" description="ChrR-like cupin" evidence="1">
    <location>
        <begin position="7"/>
        <end position="116"/>
    </location>
</feature>
<evidence type="ECO:0000313" key="2">
    <source>
        <dbReference type="EMBL" id="MEZ0492978.1"/>
    </source>
</evidence>
<organism evidence="2 3">
    <name type="scientific">Kineococcus mangrovi</name>
    <dbReference type="NCBI Taxonomy" id="1660183"/>
    <lineage>
        <taxon>Bacteria</taxon>
        <taxon>Bacillati</taxon>
        <taxon>Actinomycetota</taxon>
        <taxon>Actinomycetes</taxon>
        <taxon>Kineosporiales</taxon>
        <taxon>Kineosporiaceae</taxon>
        <taxon>Kineococcus</taxon>
    </lineage>
</organism>
<dbReference type="InterPro" id="IPR025979">
    <property type="entry name" value="ChrR-like_cupin_dom"/>
</dbReference>
<dbReference type="EMBL" id="JBGGTQ010000005">
    <property type="protein sequence ID" value="MEZ0492978.1"/>
    <property type="molecule type" value="Genomic_DNA"/>
</dbReference>
<dbReference type="InterPro" id="IPR014710">
    <property type="entry name" value="RmlC-like_jellyroll"/>
</dbReference>
<dbReference type="InterPro" id="IPR011051">
    <property type="entry name" value="RmlC_Cupin_sf"/>
</dbReference>
<dbReference type="Gene3D" id="2.60.120.10">
    <property type="entry name" value="Jelly Rolls"/>
    <property type="match status" value="1"/>
</dbReference>
<dbReference type="Pfam" id="PF12973">
    <property type="entry name" value="Cupin_7"/>
    <property type="match status" value="1"/>
</dbReference>
<comment type="caution">
    <text evidence="2">The sequence shown here is derived from an EMBL/GenBank/DDBJ whole genome shotgun (WGS) entry which is preliminary data.</text>
</comment>
<reference evidence="2 3" key="1">
    <citation type="submission" date="2024-07" db="EMBL/GenBank/DDBJ databases">
        <authorList>
            <person name="Thanompreechachai J."/>
            <person name="Duangmal K."/>
        </authorList>
    </citation>
    <scope>NUCLEOTIDE SEQUENCE [LARGE SCALE GENOMIC DNA]</scope>
    <source>
        <strain evidence="2 3">TBRC 1896</strain>
    </source>
</reference>
<dbReference type="RefSeq" id="WP_370719123.1">
    <property type="nucleotide sequence ID" value="NZ_JBGGTQ010000005.1"/>
</dbReference>
<dbReference type="Proteomes" id="UP001566476">
    <property type="component" value="Unassembled WGS sequence"/>
</dbReference>
<dbReference type="CDD" id="cd06989">
    <property type="entry name" value="cupin_DRT102"/>
    <property type="match status" value="1"/>
</dbReference>
<evidence type="ECO:0000313" key="3">
    <source>
        <dbReference type="Proteomes" id="UP001566476"/>
    </source>
</evidence>
<proteinExistence type="predicted"/>